<dbReference type="EMBL" id="UOFB01000067">
    <property type="protein sequence ID" value="VAW45011.1"/>
    <property type="molecule type" value="Genomic_DNA"/>
</dbReference>
<proteinExistence type="predicted"/>
<reference evidence="2" key="1">
    <citation type="submission" date="2018-06" db="EMBL/GenBank/DDBJ databases">
        <authorList>
            <person name="Zhirakovskaya E."/>
        </authorList>
    </citation>
    <scope>NUCLEOTIDE SEQUENCE</scope>
</reference>
<dbReference type="CDD" id="cd02966">
    <property type="entry name" value="TlpA_like_family"/>
    <property type="match status" value="1"/>
</dbReference>
<dbReference type="Pfam" id="PF08534">
    <property type="entry name" value="Redoxin"/>
    <property type="match status" value="1"/>
</dbReference>
<protein>
    <recommendedName>
        <fullName evidence="1">Thioredoxin domain-containing protein</fullName>
    </recommendedName>
</protein>
<evidence type="ECO:0000259" key="1">
    <source>
        <dbReference type="PROSITE" id="PS51352"/>
    </source>
</evidence>
<dbReference type="SUPFAM" id="SSF52833">
    <property type="entry name" value="Thioredoxin-like"/>
    <property type="match status" value="1"/>
</dbReference>
<dbReference type="AlphaFoldDB" id="A0A3B0VQ48"/>
<gene>
    <name evidence="2" type="ORF">MNBD_GAMMA04-2248</name>
</gene>
<dbReference type="PROSITE" id="PS51352">
    <property type="entry name" value="THIOREDOXIN_2"/>
    <property type="match status" value="1"/>
</dbReference>
<dbReference type="PANTHER" id="PTHR42852:SF13">
    <property type="entry name" value="PROTEIN DIPZ"/>
    <property type="match status" value="1"/>
</dbReference>
<name>A0A3B0VQ48_9ZZZZ</name>
<feature type="domain" description="Thioredoxin" evidence="1">
    <location>
        <begin position="31"/>
        <end position="170"/>
    </location>
</feature>
<accession>A0A3B0VQ48</accession>
<dbReference type="InterPro" id="IPR050553">
    <property type="entry name" value="Thioredoxin_ResA/DsbE_sf"/>
</dbReference>
<dbReference type="InterPro" id="IPR013740">
    <property type="entry name" value="Redoxin"/>
</dbReference>
<dbReference type="InterPro" id="IPR013766">
    <property type="entry name" value="Thioredoxin_domain"/>
</dbReference>
<evidence type="ECO:0000313" key="2">
    <source>
        <dbReference type="EMBL" id="VAW45011.1"/>
    </source>
</evidence>
<dbReference type="GO" id="GO:0016491">
    <property type="term" value="F:oxidoreductase activity"/>
    <property type="evidence" value="ECO:0007669"/>
    <property type="project" value="InterPro"/>
</dbReference>
<dbReference type="PROSITE" id="PS51257">
    <property type="entry name" value="PROKAR_LIPOPROTEIN"/>
    <property type="match status" value="1"/>
</dbReference>
<organism evidence="2">
    <name type="scientific">hydrothermal vent metagenome</name>
    <dbReference type="NCBI Taxonomy" id="652676"/>
    <lineage>
        <taxon>unclassified sequences</taxon>
        <taxon>metagenomes</taxon>
        <taxon>ecological metagenomes</taxon>
    </lineage>
</organism>
<dbReference type="PANTHER" id="PTHR42852">
    <property type="entry name" value="THIOL:DISULFIDE INTERCHANGE PROTEIN DSBE"/>
    <property type="match status" value="1"/>
</dbReference>
<dbReference type="InterPro" id="IPR036249">
    <property type="entry name" value="Thioredoxin-like_sf"/>
</dbReference>
<sequence>MLKKWWCISLMFGILGGLQGCEGVGSLGNQVAEGKAFPEMKLVTYENEPFSLESLRGKVVILKLWATWCGVCREEAPYFLTFSKKLDDSVVVASVSVDKDLNSAKEYLLDHPNTFLQLFDQSMVQTKLVLKTSVIPQVYVIDRKGILRYYMVGLVDWNDEMLKKMQALLEEND</sequence>
<dbReference type="Gene3D" id="3.40.30.10">
    <property type="entry name" value="Glutaredoxin"/>
    <property type="match status" value="1"/>
</dbReference>